<dbReference type="STRING" id="439292.Bsel_2740"/>
<dbReference type="KEGG" id="bse:Bsel_2740"/>
<dbReference type="Gene3D" id="2.30.30.340">
    <property type="entry name" value="Hypothetical protein YfhH like domains"/>
    <property type="match status" value="1"/>
</dbReference>
<dbReference type="SUPFAM" id="SSF101697">
    <property type="entry name" value="Hypothetical protein YfhH"/>
    <property type="match status" value="1"/>
</dbReference>
<dbReference type="InterPro" id="IPR036289">
    <property type="entry name" value="YfhH"/>
</dbReference>
<accession>D6XYG8</accession>
<name>D6XYG8_BACIE</name>
<dbReference type="eggNOG" id="ENOG5032PGC">
    <property type="taxonomic scope" value="Bacteria"/>
</dbReference>
<gene>
    <name evidence="1" type="ordered locus">Bsel_2740</name>
</gene>
<dbReference type="Pfam" id="PF08838">
    <property type="entry name" value="DUF1811"/>
    <property type="match status" value="1"/>
</dbReference>
<dbReference type="Proteomes" id="UP000000271">
    <property type="component" value="Chromosome"/>
</dbReference>
<keyword evidence="2" id="KW-1185">Reference proteome</keyword>
<proteinExistence type="predicted"/>
<evidence type="ECO:0000313" key="1">
    <source>
        <dbReference type="EMBL" id="ADI00237.1"/>
    </source>
</evidence>
<protein>
    <submittedName>
        <fullName evidence="1">Uncharacterized protein</fullName>
    </submittedName>
</protein>
<dbReference type="InterPro" id="IPR014938">
    <property type="entry name" value="YfhH-like"/>
</dbReference>
<dbReference type="Gene3D" id="1.10.287.880">
    <property type="entry name" value="Hypothetical protein YfhH domain"/>
    <property type="match status" value="1"/>
</dbReference>
<dbReference type="HOGENOM" id="CLU_143316_0_0_9"/>
<evidence type="ECO:0000313" key="2">
    <source>
        <dbReference type="Proteomes" id="UP000000271"/>
    </source>
</evidence>
<dbReference type="EMBL" id="CP001791">
    <property type="protein sequence ID" value="ADI00237.1"/>
    <property type="molecule type" value="Genomic_DNA"/>
</dbReference>
<dbReference type="AlphaFoldDB" id="D6XYG8"/>
<organism evidence="1 2">
    <name type="scientific">Bacillus selenitireducens (strain ATCC 700615 / DSM 15326 / MLS10)</name>
    <dbReference type="NCBI Taxonomy" id="439292"/>
    <lineage>
        <taxon>Bacteria</taxon>
        <taxon>Bacillati</taxon>
        <taxon>Bacillota</taxon>
        <taxon>Bacilli</taxon>
        <taxon>Bacillales</taxon>
        <taxon>Bacillaceae</taxon>
        <taxon>Salisediminibacterium</taxon>
    </lineage>
</organism>
<reference evidence="1" key="1">
    <citation type="submission" date="2009-10" db="EMBL/GenBank/DDBJ databases">
        <title>Complete sequence of Bacillus selenitireducens MLS10.</title>
        <authorList>
            <consortium name="US DOE Joint Genome Institute"/>
            <person name="Lucas S."/>
            <person name="Copeland A."/>
            <person name="Lapidus A."/>
            <person name="Glavina del Rio T."/>
            <person name="Dalin E."/>
            <person name="Tice H."/>
            <person name="Bruce D."/>
            <person name="Goodwin L."/>
            <person name="Pitluck S."/>
            <person name="Sims D."/>
            <person name="Brettin T."/>
            <person name="Detter J.C."/>
            <person name="Han C."/>
            <person name="Larimer F."/>
            <person name="Land M."/>
            <person name="Hauser L."/>
            <person name="Kyrpides N."/>
            <person name="Ovchinnikova G."/>
            <person name="Stolz J."/>
        </authorList>
    </citation>
    <scope>NUCLEOTIDE SEQUENCE [LARGE SCALE GENOMIC DNA]</scope>
    <source>
        <strain evidence="1">MLS10</strain>
    </source>
</reference>
<dbReference type="RefSeq" id="WP_013173651.1">
    <property type="nucleotide sequence ID" value="NC_014219.1"/>
</dbReference>
<sequence length="107" mass="12356">MDKKYSEMSMAELQTEIGDLTVKAQKAEQRGMISEYAVHERKILMAQAYLLDPDDFRKGERYVFKGDEEEYFDIDYLNGVFAWGYRSGSSELEAVPISVFGKQLPVR</sequence>